<dbReference type="AlphaFoldDB" id="A0A841QFQ5"/>
<evidence type="ECO:0000313" key="2">
    <source>
        <dbReference type="Proteomes" id="UP000578000"/>
    </source>
</evidence>
<dbReference type="RefSeq" id="WP_166114696.1">
    <property type="nucleotide sequence ID" value="NZ_BAABDB010000032.1"/>
</dbReference>
<name>A0A841QFQ5_9PROT</name>
<comment type="caution">
    <text evidence="1">The sequence shown here is derived from an EMBL/GenBank/DDBJ whole genome shotgun (WGS) entry which is preliminary data.</text>
</comment>
<proteinExistence type="predicted"/>
<protein>
    <submittedName>
        <fullName evidence="1">Uncharacterized protein</fullName>
    </submittedName>
</protein>
<dbReference type="Proteomes" id="UP000578000">
    <property type="component" value="Unassembled WGS sequence"/>
</dbReference>
<accession>A0A841QFQ5</accession>
<evidence type="ECO:0000313" key="1">
    <source>
        <dbReference type="EMBL" id="MBB6457248.1"/>
    </source>
</evidence>
<dbReference type="EMBL" id="JACHIE010000007">
    <property type="protein sequence ID" value="MBB6457248.1"/>
    <property type="molecule type" value="Genomic_DNA"/>
</dbReference>
<reference evidence="1 2" key="1">
    <citation type="submission" date="2020-08" db="EMBL/GenBank/DDBJ databases">
        <title>Genomic Encyclopedia of Type Strains, Phase IV (KMG-IV): sequencing the most valuable type-strain genomes for metagenomic binning, comparative biology and taxonomic classification.</title>
        <authorList>
            <person name="Goeker M."/>
        </authorList>
    </citation>
    <scope>NUCLEOTIDE SEQUENCE [LARGE SCALE GENOMIC DNA]</scope>
    <source>
        <strain evidence="1 2">DSM 4491</strain>
    </source>
</reference>
<gene>
    <name evidence="1" type="ORF">HNR55_001839</name>
</gene>
<sequence>MGIALIDGLLASQAQPMFMIKAFDGRYGGGSESPLSALERKIADVLIHLNCMLNDVKTFVWFGQRETLRM</sequence>
<keyword evidence="2" id="KW-1185">Reference proteome</keyword>
<organism evidence="1 2">
    <name type="scientific">Acetobacter lovaniensis</name>
    <dbReference type="NCBI Taxonomy" id="104100"/>
    <lineage>
        <taxon>Bacteria</taxon>
        <taxon>Pseudomonadati</taxon>
        <taxon>Pseudomonadota</taxon>
        <taxon>Alphaproteobacteria</taxon>
        <taxon>Acetobacterales</taxon>
        <taxon>Acetobacteraceae</taxon>
        <taxon>Acetobacter</taxon>
    </lineage>
</organism>